<proteinExistence type="predicted"/>
<keyword evidence="1" id="KW-0472">Membrane</keyword>
<sequence length="86" mass="9769">MKHLCGTTGMLLLLFGSDLPLSERGMVLAALFLGICLCLAALALMAHPLLEWIVIEWDTAYYVKQHEMREINNQHLQITLDKEKDD</sequence>
<protein>
    <submittedName>
        <fullName evidence="2">Uncharacterized protein</fullName>
    </submittedName>
</protein>
<dbReference type="HOGENOM" id="CLU_2493497_0_0_7"/>
<name>A5G930_GEOUR</name>
<dbReference type="RefSeq" id="WP_011940929.1">
    <property type="nucleotide sequence ID" value="NC_009483.1"/>
</dbReference>
<evidence type="ECO:0000256" key="1">
    <source>
        <dbReference type="SAM" id="Phobius"/>
    </source>
</evidence>
<evidence type="ECO:0000313" key="2">
    <source>
        <dbReference type="EMBL" id="ABQ28298.1"/>
    </source>
</evidence>
<evidence type="ECO:0000313" key="3">
    <source>
        <dbReference type="Proteomes" id="UP000006695"/>
    </source>
</evidence>
<dbReference type="STRING" id="351605.Gura_4155"/>
<reference evidence="2 3" key="1">
    <citation type="submission" date="2007-05" db="EMBL/GenBank/DDBJ databases">
        <title>Complete sequence of Geobacter uraniireducens Rf4.</title>
        <authorList>
            <consortium name="US DOE Joint Genome Institute"/>
            <person name="Copeland A."/>
            <person name="Lucas S."/>
            <person name="Lapidus A."/>
            <person name="Barry K."/>
            <person name="Detter J.C."/>
            <person name="Glavina del Rio T."/>
            <person name="Hammon N."/>
            <person name="Israni S."/>
            <person name="Dalin E."/>
            <person name="Tice H."/>
            <person name="Pitluck S."/>
            <person name="Chertkov O."/>
            <person name="Brettin T."/>
            <person name="Bruce D."/>
            <person name="Han C."/>
            <person name="Schmutz J."/>
            <person name="Larimer F."/>
            <person name="Land M."/>
            <person name="Hauser L."/>
            <person name="Kyrpides N."/>
            <person name="Mikhailova N."/>
            <person name="Shelobolina E."/>
            <person name="Aklujkar M."/>
            <person name="Lovley D."/>
            <person name="Richardson P."/>
        </authorList>
    </citation>
    <scope>NUCLEOTIDE SEQUENCE [LARGE SCALE GENOMIC DNA]</scope>
    <source>
        <strain evidence="2 3">Rf4</strain>
    </source>
</reference>
<keyword evidence="1" id="KW-0812">Transmembrane</keyword>
<dbReference type="AlphaFoldDB" id="A5G930"/>
<dbReference type="EMBL" id="CP000698">
    <property type="protein sequence ID" value="ABQ28298.1"/>
    <property type="molecule type" value="Genomic_DNA"/>
</dbReference>
<gene>
    <name evidence="2" type="ordered locus">Gura_4155</name>
</gene>
<accession>A5G930</accession>
<keyword evidence="3" id="KW-1185">Reference proteome</keyword>
<dbReference type="Proteomes" id="UP000006695">
    <property type="component" value="Chromosome"/>
</dbReference>
<feature type="transmembrane region" description="Helical" evidence="1">
    <location>
        <begin position="26"/>
        <end position="46"/>
    </location>
</feature>
<organism evidence="2 3">
    <name type="scientific">Geotalea uraniireducens (strain Rf4)</name>
    <name type="common">Geobacter uraniireducens</name>
    <dbReference type="NCBI Taxonomy" id="351605"/>
    <lineage>
        <taxon>Bacteria</taxon>
        <taxon>Pseudomonadati</taxon>
        <taxon>Thermodesulfobacteriota</taxon>
        <taxon>Desulfuromonadia</taxon>
        <taxon>Geobacterales</taxon>
        <taxon>Geobacteraceae</taxon>
        <taxon>Geotalea</taxon>
    </lineage>
</organism>
<keyword evidence="1" id="KW-1133">Transmembrane helix</keyword>
<dbReference type="KEGG" id="gur:Gura_4155"/>